<reference evidence="4 5" key="1">
    <citation type="submission" date="2011-08" db="EMBL/GenBank/DDBJ databases">
        <authorList>
            <person name="Weinstock G."/>
            <person name="Sodergren E."/>
            <person name="Clifton S."/>
            <person name="Fulton L."/>
            <person name="Fulton B."/>
            <person name="Courtney L."/>
            <person name="Fronick C."/>
            <person name="Harrison M."/>
            <person name="Strong C."/>
            <person name="Farmer C."/>
            <person name="Delahaunty K."/>
            <person name="Markovic C."/>
            <person name="Hall O."/>
            <person name="Minx P."/>
            <person name="Tomlinson C."/>
            <person name="Mitreva M."/>
            <person name="Hou S."/>
            <person name="Chen J."/>
            <person name="Wollam A."/>
            <person name="Pepin K.H."/>
            <person name="Johnson M."/>
            <person name="Bhonagiri V."/>
            <person name="Zhang X."/>
            <person name="Suruliraj S."/>
            <person name="Warren W."/>
            <person name="Chinwalla A."/>
            <person name="Mardis E.R."/>
            <person name="Wilson R.K."/>
        </authorList>
    </citation>
    <scope>NUCLEOTIDE SEQUENCE [LARGE SCALE GENOMIC DNA]</scope>
    <source>
        <strain evidence="4 5">ATCC 29863</strain>
    </source>
</reference>
<evidence type="ECO:0000256" key="2">
    <source>
        <dbReference type="ARBA" id="ARBA00022695"/>
    </source>
</evidence>
<comment type="caution">
    <text evidence="4">The sequence shown here is derived from an EMBL/GenBank/DDBJ whole genome shotgun (WGS) entry which is preliminary data.</text>
</comment>
<dbReference type="AlphaFoldDB" id="G9YQ38"/>
<accession>G9YQ38</accession>
<keyword evidence="1" id="KW-0808">Transferase</keyword>
<name>G9YQ38_FLAPL</name>
<dbReference type="PANTHER" id="PTHR43584">
    <property type="entry name" value="NUCLEOTIDYL TRANSFERASE"/>
    <property type="match status" value="1"/>
</dbReference>
<dbReference type="InterPro" id="IPR025877">
    <property type="entry name" value="MobA-like_NTP_Trfase"/>
</dbReference>
<evidence type="ECO:0000313" key="4">
    <source>
        <dbReference type="EMBL" id="EHM52089.1"/>
    </source>
</evidence>
<dbReference type="Gene3D" id="3.90.550.10">
    <property type="entry name" value="Spore Coat Polysaccharide Biosynthesis Protein SpsA, Chain A"/>
    <property type="match status" value="1"/>
</dbReference>
<dbReference type="GeneID" id="63974833"/>
<dbReference type="RefSeq" id="WP_007490192.1">
    <property type="nucleotide sequence ID" value="NZ_JH417721.1"/>
</dbReference>
<evidence type="ECO:0000259" key="3">
    <source>
        <dbReference type="Pfam" id="PF12804"/>
    </source>
</evidence>
<dbReference type="GO" id="GO:0016779">
    <property type="term" value="F:nucleotidyltransferase activity"/>
    <property type="evidence" value="ECO:0007669"/>
    <property type="project" value="UniProtKB-KW"/>
</dbReference>
<dbReference type="InterPro" id="IPR050065">
    <property type="entry name" value="GlmU-like"/>
</dbReference>
<gene>
    <name evidence="4" type="ORF">HMPREF0372_01631</name>
</gene>
<feature type="domain" description="MobA-like NTP transferase" evidence="3">
    <location>
        <begin position="4"/>
        <end position="119"/>
    </location>
</feature>
<dbReference type="HOGENOM" id="CLU_029499_5_0_9"/>
<dbReference type="Pfam" id="PF12804">
    <property type="entry name" value="NTP_transf_3"/>
    <property type="match status" value="1"/>
</dbReference>
<dbReference type="SUPFAM" id="SSF53448">
    <property type="entry name" value="Nucleotide-diphospho-sugar transferases"/>
    <property type="match status" value="1"/>
</dbReference>
<organism evidence="4 5">
    <name type="scientific">Flavonifractor plautii ATCC 29863</name>
    <dbReference type="NCBI Taxonomy" id="411475"/>
    <lineage>
        <taxon>Bacteria</taxon>
        <taxon>Bacillati</taxon>
        <taxon>Bacillota</taxon>
        <taxon>Clostridia</taxon>
        <taxon>Eubacteriales</taxon>
        <taxon>Oscillospiraceae</taxon>
        <taxon>Flavonifractor</taxon>
    </lineage>
</organism>
<protein>
    <recommendedName>
        <fullName evidence="3">MobA-like NTP transferase domain-containing protein</fullName>
    </recommendedName>
</protein>
<dbReference type="PANTHER" id="PTHR43584:SF5">
    <property type="entry name" value="PROTEIN LICC"/>
    <property type="match status" value="1"/>
</dbReference>
<dbReference type="PATRIC" id="fig|411475.3.peg.1410"/>
<dbReference type="EMBL" id="AGCK01000122">
    <property type="protein sequence ID" value="EHM52089.1"/>
    <property type="molecule type" value="Genomic_DNA"/>
</dbReference>
<dbReference type="InterPro" id="IPR029044">
    <property type="entry name" value="Nucleotide-diphossugar_trans"/>
</dbReference>
<proteinExistence type="predicted"/>
<sequence>MTYIILAAGSGTRLHPITLTHPKTLFSLDGSTTILSRMVGLLRTIDPGSTVVIVTGFQHQQLENAVQMENVVWVYNPFYAVTNSIASLWFAQEYLKDQVTVLNGDIVMSRELLQNIVTQDTEYPYVLMDASILKHGDYNVQANGERVVVMSRDLSTYSGEYAGVTKLDGRAAEQLRHKVCEMVERGLYNHWYEDALVQMIFENDFELRIRDIQQYQWTEVDDVDDLVCAKRIHCVEQ</sequence>
<keyword evidence="2" id="KW-0548">Nucleotidyltransferase</keyword>
<evidence type="ECO:0000313" key="5">
    <source>
        <dbReference type="Proteomes" id="UP000004459"/>
    </source>
</evidence>
<evidence type="ECO:0000256" key="1">
    <source>
        <dbReference type="ARBA" id="ARBA00022679"/>
    </source>
</evidence>
<dbReference type="Proteomes" id="UP000004459">
    <property type="component" value="Unassembled WGS sequence"/>
</dbReference>